<sequence length="176" mass="19153">MLRKINPKVWPLLEIEIEPSKSATTRSHLAIASSSSSSGYPLSGQAIPDKLTHNNFLLWKAQILAVIRGARMEGYLTSATKSPSVMISIAPEKKSGKTTEIINEEAAEESGVSGDNSAPLLARGGGPDEGVGGSEAQEYELDDVVEEVFNDVLLGHYEMLRGVFFGCFKRRYFVTF</sequence>
<name>A0A0E0QPR2_ORYRU</name>
<feature type="region of interest" description="Disordered" evidence="1">
    <location>
        <begin position="106"/>
        <end position="134"/>
    </location>
</feature>
<reference evidence="2" key="2">
    <citation type="submission" date="2015-06" db="UniProtKB">
        <authorList>
            <consortium name="EnsemblPlants"/>
        </authorList>
    </citation>
    <scope>IDENTIFICATION</scope>
</reference>
<dbReference type="HOGENOM" id="CLU_1527636_0_0_1"/>
<evidence type="ECO:0000256" key="1">
    <source>
        <dbReference type="SAM" id="MobiDB-lite"/>
    </source>
</evidence>
<feature type="compositionally biased region" description="Gly residues" evidence="1">
    <location>
        <begin position="123"/>
        <end position="133"/>
    </location>
</feature>
<dbReference type="AlphaFoldDB" id="A0A0E0QPR2"/>
<keyword evidence="3" id="KW-1185">Reference proteome</keyword>
<dbReference type="Gramene" id="ORUFI09G06140.1">
    <property type="protein sequence ID" value="ORUFI09G06140.1"/>
    <property type="gene ID" value="ORUFI09G06140"/>
</dbReference>
<proteinExistence type="predicted"/>
<evidence type="ECO:0000313" key="2">
    <source>
        <dbReference type="EnsemblPlants" id="ORUFI09G06140.1"/>
    </source>
</evidence>
<accession>A0A0E0QPR2</accession>
<reference evidence="3" key="1">
    <citation type="submission" date="2013-06" db="EMBL/GenBank/DDBJ databases">
        <authorList>
            <person name="Zhao Q."/>
        </authorList>
    </citation>
    <scope>NUCLEOTIDE SEQUENCE</scope>
    <source>
        <strain evidence="3">cv. W1943</strain>
    </source>
</reference>
<dbReference type="EnsemblPlants" id="ORUFI09G06140.1">
    <property type="protein sequence ID" value="ORUFI09G06140.1"/>
    <property type="gene ID" value="ORUFI09G06140"/>
</dbReference>
<dbReference type="Proteomes" id="UP000008022">
    <property type="component" value="Unassembled WGS sequence"/>
</dbReference>
<organism evidence="2 3">
    <name type="scientific">Oryza rufipogon</name>
    <name type="common">Brownbeard rice</name>
    <name type="synonym">Asian wild rice</name>
    <dbReference type="NCBI Taxonomy" id="4529"/>
    <lineage>
        <taxon>Eukaryota</taxon>
        <taxon>Viridiplantae</taxon>
        <taxon>Streptophyta</taxon>
        <taxon>Embryophyta</taxon>
        <taxon>Tracheophyta</taxon>
        <taxon>Spermatophyta</taxon>
        <taxon>Magnoliopsida</taxon>
        <taxon>Liliopsida</taxon>
        <taxon>Poales</taxon>
        <taxon>Poaceae</taxon>
        <taxon>BOP clade</taxon>
        <taxon>Oryzoideae</taxon>
        <taxon>Oryzeae</taxon>
        <taxon>Oryzinae</taxon>
        <taxon>Oryza</taxon>
    </lineage>
</organism>
<evidence type="ECO:0000313" key="3">
    <source>
        <dbReference type="Proteomes" id="UP000008022"/>
    </source>
</evidence>
<evidence type="ECO:0008006" key="4">
    <source>
        <dbReference type="Google" id="ProtNLM"/>
    </source>
</evidence>
<protein>
    <recommendedName>
        <fullName evidence="4">Retrotransposon Copia-like N-terminal domain-containing protein</fullName>
    </recommendedName>
</protein>